<evidence type="ECO:0000313" key="1">
    <source>
        <dbReference type="EMBL" id="AMD20539.1"/>
    </source>
</evidence>
<proteinExistence type="predicted"/>
<keyword evidence="2" id="KW-1185">Reference proteome</keyword>
<dbReference type="PANTHER" id="PTHR37781">
    <property type="entry name" value="TFIIH COMPLEX SUBUNIT"/>
    <property type="match status" value="1"/>
</dbReference>
<dbReference type="AlphaFoldDB" id="A0A0X8HSB4"/>
<dbReference type="EMBL" id="CP014244">
    <property type="protein sequence ID" value="AMD20539.1"/>
    <property type="molecule type" value="Genomic_DNA"/>
</dbReference>
<organism evidence="1 2">
    <name type="scientific">Eremothecium sinecaudum</name>
    <dbReference type="NCBI Taxonomy" id="45286"/>
    <lineage>
        <taxon>Eukaryota</taxon>
        <taxon>Fungi</taxon>
        <taxon>Dikarya</taxon>
        <taxon>Ascomycota</taxon>
        <taxon>Saccharomycotina</taxon>
        <taxon>Saccharomycetes</taxon>
        <taxon>Saccharomycetales</taxon>
        <taxon>Saccharomycetaceae</taxon>
        <taxon>Eremothecium</taxon>
    </lineage>
</organism>
<dbReference type="Proteomes" id="UP000243052">
    <property type="component" value="Chromosome iv"/>
</dbReference>
<evidence type="ECO:0000313" key="2">
    <source>
        <dbReference type="Proteomes" id="UP000243052"/>
    </source>
</evidence>
<reference evidence="1 2" key="1">
    <citation type="submission" date="2016-01" db="EMBL/GenBank/DDBJ databases">
        <title>Genome sequence of the yeast Holleya sinecauda.</title>
        <authorList>
            <person name="Dietrich F.S."/>
        </authorList>
    </citation>
    <scope>NUCLEOTIDE SEQUENCE [LARGE SCALE GENOMIC DNA]</scope>
    <source>
        <strain evidence="1 2">ATCC 58844</strain>
    </source>
</reference>
<dbReference type="InterPro" id="IPR031349">
    <property type="entry name" value="Tfb6"/>
</dbReference>
<dbReference type="GeneID" id="28723787"/>
<name>A0A0X8HSB4_9SACH</name>
<dbReference type="PANTHER" id="PTHR37781:SF1">
    <property type="entry name" value="ADR380WP"/>
    <property type="match status" value="1"/>
</dbReference>
<sequence length="304" mass="35010">MSDTVSTPHTPLHPEADEEVDIDHIKELSDEEMLDLELNPDLEEDEKCLNDETKVANGKKGEKRYLDDAIEGFYDDSDYFEPRIDLQSPFNSADKLSGIQYNDSIHPRRLSASQQSKFICFCDAKLMNIQRKVVQNRGLNTSAGYANLLDLTLDLKRLVDFIWFSIDGCANTEVLFMEKPEHTKKDYTGTQSTNFGQTHYLIRIADDFLDYLDKFSLEELDSNTRSSILSRVFKFLMIMDKIFARIIDGRVPGQVKLSVTDRVRVMGIAERTRYIIPNILETQNISGYHYELSKIYDETLDRCG</sequence>
<dbReference type="OrthoDB" id="2567806at2759"/>
<accession>A0A0X8HSB4</accession>
<dbReference type="STRING" id="45286.A0A0X8HSB4"/>
<gene>
    <name evidence="1" type="ORF">AW171_hschr42434</name>
</gene>
<dbReference type="GO" id="GO:0005675">
    <property type="term" value="C:transcription factor TFIIH holo complex"/>
    <property type="evidence" value="ECO:0007669"/>
    <property type="project" value="TreeGrafter"/>
</dbReference>
<dbReference type="RefSeq" id="XP_017987535.1">
    <property type="nucleotide sequence ID" value="XM_018131887.1"/>
</dbReference>
<protein>
    <submittedName>
        <fullName evidence="1">HDL205Wp</fullName>
    </submittedName>
</protein>
<dbReference type="Pfam" id="PF17110">
    <property type="entry name" value="TFB6"/>
    <property type="match status" value="1"/>
</dbReference>